<evidence type="ECO:0000256" key="7">
    <source>
        <dbReference type="ARBA" id="ARBA00023004"/>
    </source>
</evidence>
<evidence type="ECO:0000256" key="5">
    <source>
        <dbReference type="ARBA" id="ARBA00022989"/>
    </source>
</evidence>
<dbReference type="GO" id="GO:0016491">
    <property type="term" value="F:oxidoreductase activity"/>
    <property type="evidence" value="ECO:0007669"/>
    <property type="project" value="UniProtKB-KW"/>
</dbReference>
<keyword evidence="6" id="KW-0560">Oxidoreductase</keyword>
<evidence type="ECO:0000256" key="2">
    <source>
        <dbReference type="ARBA" id="ARBA00022475"/>
    </source>
</evidence>
<dbReference type="AlphaFoldDB" id="A0A259TY80"/>
<keyword evidence="2" id="KW-1003">Cell membrane</keyword>
<dbReference type="GO" id="GO:0006784">
    <property type="term" value="P:heme A biosynthetic process"/>
    <property type="evidence" value="ECO:0007669"/>
    <property type="project" value="InterPro"/>
</dbReference>
<keyword evidence="7" id="KW-0408">Iron</keyword>
<comment type="pathway">
    <text evidence="11">Porphyrin-containing compound metabolism.</text>
</comment>
<dbReference type="EMBL" id="MQWB01000001">
    <property type="protein sequence ID" value="OZC02538.1"/>
    <property type="molecule type" value="Genomic_DNA"/>
</dbReference>
<evidence type="ECO:0000256" key="11">
    <source>
        <dbReference type="ARBA" id="ARBA00023444"/>
    </source>
</evidence>
<evidence type="ECO:0000313" key="14">
    <source>
        <dbReference type="Proteomes" id="UP000216446"/>
    </source>
</evidence>
<feature type="transmembrane region" description="Helical" evidence="12">
    <location>
        <begin position="251"/>
        <end position="271"/>
    </location>
</feature>
<dbReference type="OrthoDB" id="1447144at2"/>
<feature type="transmembrane region" description="Helical" evidence="12">
    <location>
        <begin position="99"/>
        <end position="120"/>
    </location>
</feature>
<comment type="caution">
    <text evidence="13">The sequence shown here is derived from an EMBL/GenBank/DDBJ whole genome shotgun (WGS) entry which is preliminary data.</text>
</comment>
<reference evidence="13 14" key="1">
    <citation type="submission" date="2016-11" db="EMBL/GenBank/DDBJ databases">
        <title>Study of marine rhodopsin-containing bacteria.</title>
        <authorList>
            <person name="Yoshizawa S."/>
            <person name="Kumagai Y."/>
            <person name="Kogure K."/>
        </authorList>
    </citation>
    <scope>NUCLEOTIDE SEQUENCE [LARGE SCALE GENOMIC DNA]</scope>
    <source>
        <strain evidence="13 14">SG-29</strain>
    </source>
</reference>
<keyword evidence="4" id="KW-0479">Metal-binding</keyword>
<name>A0A259TY80_9BACT</name>
<keyword evidence="10" id="KW-1015">Disulfide bond</keyword>
<feature type="transmembrane region" description="Helical" evidence="12">
    <location>
        <begin position="66"/>
        <end position="87"/>
    </location>
</feature>
<keyword evidence="9 12" id="KW-0472">Membrane</keyword>
<dbReference type="Pfam" id="PF02628">
    <property type="entry name" value="COX15-CtaA"/>
    <property type="match status" value="1"/>
</dbReference>
<evidence type="ECO:0000256" key="6">
    <source>
        <dbReference type="ARBA" id="ARBA00023002"/>
    </source>
</evidence>
<evidence type="ECO:0000256" key="3">
    <source>
        <dbReference type="ARBA" id="ARBA00022692"/>
    </source>
</evidence>
<dbReference type="InterPro" id="IPR050450">
    <property type="entry name" value="COX15/CtaA_HemeA_synthase"/>
</dbReference>
<keyword evidence="3 12" id="KW-0812">Transmembrane</keyword>
<dbReference type="InParanoid" id="A0A259TY80"/>
<evidence type="ECO:0000313" key="13">
    <source>
        <dbReference type="EMBL" id="OZC02538.1"/>
    </source>
</evidence>
<evidence type="ECO:0000256" key="1">
    <source>
        <dbReference type="ARBA" id="ARBA00004141"/>
    </source>
</evidence>
<dbReference type="PANTHER" id="PTHR35457">
    <property type="entry name" value="HEME A SYNTHASE"/>
    <property type="match status" value="1"/>
</dbReference>
<feature type="transmembrane region" description="Helical" evidence="12">
    <location>
        <begin position="174"/>
        <end position="199"/>
    </location>
</feature>
<accession>A0A259TY80</accession>
<feature type="transmembrane region" description="Helical" evidence="12">
    <location>
        <begin position="12"/>
        <end position="32"/>
    </location>
</feature>
<evidence type="ECO:0000256" key="9">
    <source>
        <dbReference type="ARBA" id="ARBA00023136"/>
    </source>
</evidence>
<dbReference type="GO" id="GO:0016020">
    <property type="term" value="C:membrane"/>
    <property type="evidence" value="ECO:0007669"/>
    <property type="project" value="UniProtKB-SubCell"/>
</dbReference>
<dbReference type="InterPro" id="IPR003780">
    <property type="entry name" value="COX15/CtaA_fam"/>
</dbReference>
<dbReference type="PANTHER" id="PTHR35457:SF1">
    <property type="entry name" value="HEME A SYNTHASE"/>
    <property type="match status" value="1"/>
</dbReference>
<proteinExistence type="predicted"/>
<feature type="transmembrane region" description="Helical" evidence="12">
    <location>
        <begin position="132"/>
        <end position="154"/>
    </location>
</feature>
<sequence length="312" mass="33100">MDRHTLDRQRRAARLAWITLGYTVLVILWGAVVRATGAGAGCGSHWPTCNGEIVPMAPSLNTIIEFGHRVTSGLALPLVLAMAVFVWRAFPRGAAVRTYAVLSVVFMIIEGAIGAGLVLLEYVALDARTARALWIAGHLINTFILLAWITLTAWGAGNRPLPRWLGSGARGASIAAALFGLIVLGASGAITALGDTLVLVGGLSPEEHALVETLVSLRILHPTLAFVVFGLVALAVWASRERPLATRIGKAVAGVFVFQLAFGALNVWLLAPLWMQVSHLLITDVIWIGFVCFAAQALGDRVVAREAAPVLA</sequence>
<gene>
    <name evidence="13" type="ORF">BSZ36_05840</name>
</gene>
<protein>
    <submittedName>
        <fullName evidence="13">Cytochrome oxidase assembly protein</fullName>
    </submittedName>
</protein>
<organism evidence="13 14">
    <name type="scientific">Rubricoccus marinus</name>
    <dbReference type="NCBI Taxonomy" id="716817"/>
    <lineage>
        <taxon>Bacteria</taxon>
        <taxon>Pseudomonadati</taxon>
        <taxon>Rhodothermota</taxon>
        <taxon>Rhodothermia</taxon>
        <taxon>Rhodothermales</taxon>
        <taxon>Rubricoccaceae</taxon>
        <taxon>Rubricoccus</taxon>
    </lineage>
</organism>
<dbReference type="Proteomes" id="UP000216446">
    <property type="component" value="Unassembled WGS sequence"/>
</dbReference>
<feature type="transmembrane region" description="Helical" evidence="12">
    <location>
        <begin position="277"/>
        <end position="298"/>
    </location>
</feature>
<dbReference type="GO" id="GO:0046872">
    <property type="term" value="F:metal ion binding"/>
    <property type="evidence" value="ECO:0007669"/>
    <property type="project" value="UniProtKB-KW"/>
</dbReference>
<keyword evidence="8" id="KW-0350">Heme biosynthesis</keyword>
<evidence type="ECO:0000256" key="4">
    <source>
        <dbReference type="ARBA" id="ARBA00022723"/>
    </source>
</evidence>
<evidence type="ECO:0000256" key="10">
    <source>
        <dbReference type="ARBA" id="ARBA00023157"/>
    </source>
</evidence>
<keyword evidence="14" id="KW-1185">Reference proteome</keyword>
<keyword evidence="5 12" id="KW-1133">Transmembrane helix</keyword>
<evidence type="ECO:0000256" key="12">
    <source>
        <dbReference type="SAM" id="Phobius"/>
    </source>
</evidence>
<feature type="transmembrane region" description="Helical" evidence="12">
    <location>
        <begin position="219"/>
        <end position="239"/>
    </location>
</feature>
<comment type="subcellular location">
    <subcellularLocation>
        <location evidence="1">Membrane</location>
        <topology evidence="1">Multi-pass membrane protein</topology>
    </subcellularLocation>
</comment>
<evidence type="ECO:0000256" key="8">
    <source>
        <dbReference type="ARBA" id="ARBA00023133"/>
    </source>
</evidence>